<evidence type="ECO:0008006" key="3">
    <source>
        <dbReference type="Google" id="ProtNLM"/>
    </source>
</evidence>
<dbReference type="KEGG" id="kko:Kkor_0378"/>
<dbReference type="Proteomes" id="UP000001231">
    <property type="component" value="Chromosome"/>
</dbReference>
<reference evidence="1 2" key="1">
    <citation type="journal article" date="2009" name="Stand. Genomic Sci.">
        <title>Complete genome sequence of Kangiella koreensis type strain (SW-125).</title>
        <authorList>
            <person name="Han C."/>
            <person name="Sikorski J."/>
            <person name="Lapidus A."/>
            <person name="Nolan M."/>
            <person name="Glavina Del Rio T."/>
            <person name="Tice H."/>
            <person name="Cheng J.F."/>
            <person name="Lucas S."/>
            <person name="Chen F."/>
            <person name="Copeland A."/>
            <person name="Ivanova N."/>
            <person name="Mavromatis K."/>
            <person name="Ovchinnikova G."/>
            <person name="Pati A."/>
            <person name="Bruce D."/>
            <person name="Goodwin L."/>
            <person name="Pitluck S."/>
            <person name="Chen A."/>
            <person name="Palaniappan K."/>
            <person name="Land M."/>
            <person name="Hauser L."/>
            <person name="Chang Y.J."/>
            <person name="Jeffries C.D."/>
            <person name="Chain P."/>
            <person name="Saunders E."/>
            <person name="Brettin T."/>
            <person name="Goker M."/>
            <person name="Tindall B.J."/>
            <person name="Bristow J."/>
            <person name="Eisen J.A."/>
            <person name="Markowitz V."/>
            <person name="Hugenholtz P."/>
            <person name="Kyrpides N.C."/>
            <person name="Klenk H.P."/>
            <person name="Detter J.C."/>
        </authorList>
    </citation>
    <scope>NUCLEOTIDE SEQUENCE [LARGE SCALE GENOMIC DNA]</scope>
    <source>
        <strain evidence="2">DSM 16069 / KCTC 12182 / SW-125</strain>
    </source>
</reference>
<dbReference type="GO" id="GO:0019441">
    <property type="term" value="P:L-tryptophan catabolic process to kynurenine"/>
    <property type="evidence" value="ECO:0007669"/>
    <property type="project" value="InterPro"/>
</dbReference>
<gene>
    <name evidence="1" type="ordered locus">Kkor_0378</name>
</gene>
<dbReference type="HOGENOM" id="CLU_1085135_0_0_6"/>
<name>C7R816_KANKD</name>
<dbReference type="GO" id="GO:0004061">
    <property type="term" value="F:arylformamidase activity"/>
    <property type="evidence" value="ECO:0007669"/>
    <property type="project" value="InterPro"/>
</dbReference>
<evidence type="ECO:0000313" key="2">
    <source>
        <dbReference type="Proteomes" id="UP000001231"/>
    </source>
</evidence>
<accession>C7R816</accession>
<dbReference type="Gene3D" id="3.50.30.50">
    <property type="entry name" value="Putative cyclase"/>
    <property type="match status" value="1"/>
</dbReference>
<dbReference type="RefSeq" id="WP_012800313.1">
    <property type="nucleotide sequence ID" value="NC_013166.1"/>
</dbReference>
<organism evidence="1 2">
    <name type="scientific">Kangiella koreensis (strain DSM 16069 / JCM 12317 / KCTC 12182 / SW-125)</name>
    <dbReference type="NCBI Taxonomy" id="523791"/>
    <lineage>
        <taxon>Bacteria</taxon>
        <taxon>Pseudomonadati</taxon>
        <taxon>Pseudomonadota</taxon>
        <taxon>Gammaproteobacteria</taxon>
        <taxon>Kangiellales</taxon>
        <taxon>Kangiellaceae</taxon>
        <taxon>Kangiella</taxon>
    </lineage>
</organism>
<dbReference type="SUPFAM" id="SSF102198">
    <property type="entry name" value="Putative cyclase"/>
    <property type="match status" value="1"/>
</dbReference>
<dbReference type="InParanoid" id="C7R816"/>
<dbReference type="Pfam" id="PF04199">
    <property type="entry name" value="Cyclase"/>
    <property type="match status" value="1"/>
</dbReference>
<dbReference type="AlphaFoldDB" id="C7R816"/>
<protein>
    <recommendedName>
        <fullName evidence="3">Cyclase family protein</fullName>
    </recommendedName>
</protein>
<dbReference type="InterPro" id="IPR037175">
    <property type="entry name" value="KFase_sf"/>
</dbReference>
<dbReference type="InterPro" id="IPR007325">
    <property type="entry name" value="KFase/CYL"/>
</dbReference>
<dbReference type="OrthoDB" id="9814192at2"/>
<dbReference type="STRING" id="523791.Kkor_0378"/>
<keyword evidence="2" id="KW-1185">Reference proteome</keyword>
<proteinExistence type="predicted"/>
<sequence length="285" mass="31899">MNTFNLTTEFMGKRYRVDIEHPHSIAIALDFDGKQPNHFGAEPAKRQPLQGGDFIGDTTKGGSCNADSIQLVPHCNGTHTESIHHISDQKVSVGSLLNNSLSFACVISIEPKLAEESSDTYRPALEDADRVIDKAQLQDAIDSSTLDSIESLVVRCMPNHDVKKSYCYDETNQPPFFTQEAMQFLADSPIKHLLVDFPSVDRMYDQGHLTNHHIYWDLEADSHQLTDSARCDRTITEMIFVSDAIDDGIYCLNLQVPAFELDAAPSRPVLYPLIECSETHSEQEQ</sequence>
<evidence type="ECO:0000313" key="1">
    <source>
        <dbReference type="EMBL" id="ACV25798.1"/>
    </source>
</evidence>
<dbReference type="EMBL" id="CP001707">
    <property type="protein sequence ID" value="ACV25798.1"/>
    <property type="molecule type" value="Genomic_DNA"/>
</dbReference>
<dbReference type="eggNOG" id="COG1878">
    <property type="taxonomic scope" value="Bacteria"/>
</dbReference>